<reference evidence="1" key="2">
    <citation type="journal article" date="2021" name="PeerJ">
        <title>Extensive microbial diversity within the chicken gut microbiome revealed by metagenomics and culture.</title>
        <authorList>
            <person name="Gilroy R."/>
            <person name="Ravi A."/>
            <person name="Getino M."/>
            <person name="Pursley I."/>
            <person name="Horton D.L."/>
            <person name="Alikhan N.F."/>
            <person name="Baker D."/>
            <person name="Gharbi K."/>
            <person name="Hall N."/>
            <person name="Watson M."/>
            <person name="Adriaenssens E.M."/>
            <person name="Foster-Nyarko E."/>
            <person name="Jarju S."/>
            <person name="Secka A."/>
            <person name="Antonio M."/>
            <person name="Oren A."/>
            <person name="Chaudhuri R.R."/>
            <person name="La Ragione R."/>
            <person name="Hildebrand F."/>
            <person name="Pallen M.J."/>
        </authorList>
    </citation>
    <scope>NUCLEOTIDE SEQUENCE</scope>
    <source>
        <strain evidence="1">2478</strain>
    </source>
</reference>
<gene>
    <name evidence="1" type="ORF">IAB80_00435</name>
</gene>
<comment type="caution">
    <text evidence="1">The sequence shown here is derived from an EMBL/GenBank/DDBJ whole genome shotgun (WGS) entry which is preliminary data.</text>
</comment>
<proteinExistence type="predicted"/>
<evidence type="ECO:0000313" key="2">
    <source>
        <dbReference type="Proteomes" id="UP000823771"/>
    </source>
</evidence>
<dbReference type="Proteomes" id="UP000823771">
    <property type="component" value="Unassembled WGS sequence"/>
</dbReference>
<protein>
    <submittedName>
        <fullName evidence="1">Uncharacterized protein</fullName>
    </submittedName>
</protein>
<dbReference type="EMBL" id="JADILZ010000009">
    <property type="protein sequence ID" value="MBO8477364.1"/>
    <property type="molecule type" value="Genomic_DNA"/>
</dbReference>
<organism evidence="1 2">
    <name type="scientific">Candidatus Cryptobacteroides excrementipullorum</name>
    <dbReference type="NCBI Taxonomy" id="2840761"/>
    <lineage>
        <taxon>Bacteria</taxon>
        <taxon>Pseudomonadati</taxon>
        <taxon>Bacteroidota</taxon>
        <taxon>Bacteroidia</taxon>
        <taxon>Bacteroidales</taxon>
        <taxon>Candidatus Cryptobacteroides</taxon>
    </lineage>
</organism>
<sequence length="335" mass="37887">MASFRKHFLPVIIFCVAACSDPSVSEVDYMALEGQPVHLETRPAEEFFTPSDMYCVGDDIFIISQNRQGNILYRYGAGLDFKGSYLHYGRSGSEFFFVDRSPCRQNDSTLFLYTDNVEKTELSIGPDTVTIASRRKIVPDLSNNVIELSPTRTFYRTLQEERPFCIYETSSGEKRYFGKFPDSPISFQTDEDRDNVSLSVSVYCDSLGILMSFYESMPVIEVYDMNTCEKISETLLTGVRPQDATIDEFYEGDSVIYFMRPVVSGGKVYVQMVNATGNESLSGSVLLEVGWDGTVLNRYDLDRDCPIYTVSEDGVFYGLSIEDGNYLLCKKELPI</sequence>
<evidence type="ECO:0000313" key="1">
    <source>
        <dbReference type="EMBL" id="MBO8477364.1"/>
    </source>
</evidence>
<accession>A0A9D9NKS8</accession>
<dbReference type="AlphaFoldDB" id="A0A9D9NKS8"/>
<reference evidence="1" key="1">
    <citation type="submission" date="2020-10" db="EMBL/GenBank/DDBJ databases">
        <authorList>
            <person name="Gilroy R."/>
        </authorList>
    </citation>
    <scope>NUCLEOTIDE SEQUENCE</scope>
    <source>
        <strain evidence="1">2478</strain>
    </source>
</reference>
<name>A0A9D9NKS8_9BACT</name>